<organism evidence="1 2">
    <name type="scientific">Saponaria officinalis</name>
    <name type="common">Common soapwort</name>
    <name type="synonym">Lychnis saponaria</name>
    <dbReference type="NCBI Taxonomy" id="3572"/>
    <lineage>
        <taxon>Eukaryota</taxon>
        <taxon>Viridiplantae</taxon>
        <taxon>Streptophyta</taxon>
        <taxon>Embryophyta</taxon>
        <taxon>Tracheophyta</taxon>
        <taxon>Spermatophyta</taxon>
        <taxon>Magnoliopsida</taxon>
        <taxon>eudicotyledons</taxon>
        <taxon>Gunneridae</taxon>
        <taxon>Pentapetalae</taxon>
        <taxon>Caryophyllales</taxon>
        <taxon>Caryophyllaceae</taxon>
        <taxon>Caryophylleae</taxon>
        <taxon>Saponaria</taxon>
    </lineage>
</organism>
<evidence type="ECO:0000313" key="1">
    <source>
        <dbReference type="EMBL" id="KAK9704785.1"/>
    </source>
</evidence>
<sequence length="162" mass="18907">MTTPHPLLVGISRANDLFMIRFRQQIKRNEKSDVDFHLAKYFQDAQMTTERGTLMTYSDTKPIDPTTTTLHNKGHNIKLHTTRNTLFIEVDILKFKPLCSSYIKLFSTFKKPHPFMVGISRANDLLMIQYRQQINIEKLEKPCRLAPSNIFPKCAECNRMCK</sequence>
<name>A0AAW1JMG9_SAPOF</name>
<proteinExistence type="predicted"/>
<accession>A0AAW1JMG9</accession>
<dbReference type="AlphaFoldDB" id="A0AAW1JMG9"/>
<dbReference type="EMBL" id="JBDFQZ010000007">
    <property type="protein sequence ID" value="KAK9704785.1"/>
    <property type="molecule type" value="Genomic_DNA"/>
</dbReference>
<protein>
    <submittedName>
        <fullName evidence="1">Uncharacterized protein</fullName>
    </submittedName>
</protein>
<reference evidence="1" key="1">
    <citation type="submission" date="2024-03" db="EMBL/GenBank/DDBJ databases">
        <title>WGS assembly of Saponaria officinalis var. Norfolk2.</title>
        <authorList>
            <person name="Jenkins J."/>
            <person name="Shu S."/>
            <person name="Grimwood J."/>
            <person name="Barry K."/>
            <person name="Goodstein D."/>
            <person name="Schmutz J."/>
            <person name="Leebens-Mack J."/>
            <person name="Osbourn A."/>
        </authorList>
    </citation>
    <scope>NUCLEOTIDE SEQUENCE [LARGE SCALE GENOMIC DNA]</scope>
    <source>
        <strain evidence="1">JIC</strain>
    </source>
</reference>
<keyword evidence="2" id="KW-1185">Reference proteome</keyword>
<dbReference type="Proteomes" id="UP001443914">
    <property type="component" value="Unassembled WGS sequence"/>
</dbReference>
<comment type="caution">
    <text evidence="1">The sequence shown here is derived from an EMBL/GenBank/DDBJ whole genome shotgun (WGS) entry which is preliminary data.</text>
</comment>
<evidence type="ECO:0000313" key="2">
    <source>
        <dbReference type="Proteomes" id="UP001443914"/>
    </source>
</evidence>
<gene>
    <name evidence="1" type="ORF">RND81_07G010800</name>
</gene>